<feature type="signal peptide" evidence="8">
    <location>
        <begin position="1"/>
        <end position="23"/>
    </location>
</feature>
<reference evidence="9 10" key="1">
    <citation type="submission" date="2017-06" db="EMBL/GenBank/DDBJ databases">
        <authorList>
            <person name="Kim H.J."/>
            <person name="Triplett B.A."/>
        </authorList>
    </citation>
    <scope>NUCLEOTIDE SEQUENCE [LARGE SCALE GENOMIC DNA]</scope>
    <source>
        <strain evidence="9 10">DSM 29150</strain>
    </source>
</reference>
<dbReference type="InterPro" id="IPR051906">
    <property type="entry name" value="TolC-like"/>
</dbReference>
<keyword evidence="3" id="KW-0813">Transport</keyword>
<dbReference type="RefSeq" id="WP_089382147.1">
    <property type="nucleotide sequence ID" value="NZ_FZNT01000007.1"/>
</dbReference>
<dbReference type="PANTHER" id="PTHR30026">
    <property type="entry name" value="OUTER MEMBRANE PROTEIN TOLC"/>
    <property type="match status" value="1"/>
</dbReference>
<sequence length="246" mass="28594">MRNISKFILFIIFNCCYINIASAQTSETKSTPREILLPPLEDLIEAAITHNPTIEFRRLGVERRESLVKTERNYWTRNFGFQTDAEYGNLYNNSFSVEENTPNLLSTSTTQFNYAVGLYLKFPVFDIINRKQQIKQAQLEVDEAISMEESMKNEIRELVIKQYQAIILKQKLLSIKSQNMGNARMNMEMVEKEFRNGVITILEYARISDVTSKIEVEYETAKSDYFLAKKLLENTVGFTFDKINSN</sequence>
<keyword evidence="4" id="KW-1134">Transmembrane beta strand</keyword>
<evidence type="ECO:0000313" key="10">
    <source>
        <dbReference type="Proteomes" id="UP000198384"/>
    </source>
</evidence>
<keyword evidence="10" id="KW-1185">Reference proteome</keyword>
<evidence type="ECO:0000256" key="7">
    <source>
        <dbReference type="ARBA" id="ARBA00023237"/>
    </source>
</evidence>
<comment type="similarity">
    <text evidence="2">Belongs to the outer membrane factor (OMF) (TC 1.B.17) family.</text>
</comment>
<dbReference type="SUPFAM" id="SSF56954">
    <property type="entry name" value="Outer membrane efflux proteins (OEP)"/>
    <property type="match status" value="1"/>
</dbReference>
<dbReference type="GO" id="GO:0015288">
    <property type="term" value="F:porin activity"/>
    <property type="evidence" value="ECO:0007669"/>
    <property type="project" value="TreeGrafter"/>
</dbReference>
<evidence type="ECO:0000313" key="9">
    <source>
        <dbReference type="EMBL" id="SNR64017.1"/>
    </source>
</evidence>
<dbReference type="Pfam" id="PF02321">
    <property type="entry name" value="OEP"/>
    <property type="match status" value="1"/>
</dbReference>
<evidence type="ECO:0000256" key="6">
    <source>
        <dbReference type="ARBA" id="ARBA00023136"/>
    </source>
</evidence>
<evidence type="ECO:0000256" key="8">
    <source>
        <dbReference type="SAM" id="SignalP"/>
    </source>
</evidence>
<dbReference type="GO" id="GO:1990281">
    <property type="term" value="C:efflux pump complex"/>
    <property type="evidence" value="ECO:0007669"/>
    <property type="project" value="TreeGrafter"/>
</dbReference>
<dbReference type="InterPro" id="IPR003423">
    <property type="entry name" value="OMP_efflux"/>
</dbReference>
<evidence type="ECO:0000256" key="2">
    <source>
        <dbReference type="ARBA" id="ARBA00007613"/>
    </source>
</evidence>
<dbReference type="EMBL" id="FZNT01000007">
    <property type="protein sequence ID" value="SNR64017.1"/>
    <property type="molecule type" value="Genomic_DNA"/>
</dbReference>
<evidence type="ECO:0000256" key="5">
    <source>
        <dbReference type="ARBA" id="ARBA00022692"/>
    </source>
</evidence>
<comment type="subcellular location">
    <subcellularLocation>
        <location evidence="1">Cell outer membrane</location>
    </subcellularLocation>
</comment>
<keyword evidence="6" id="KW-0472">Membrane</keyword>
<gene>
    <name evidence="9" type="ORF">SAMN06265371_107157</name>
</gene>
<protein>
    <submittedName>
        <fullName evidence="9">Outer membrane efflux protein</fullName>
    </submittedName>
</protein>
<dbReference type="GO" id="GO:0009279">
    <property type="term" value="C:cell outer membrane"/>
    <property type="evidence" value="ECO:0007669"/>
    <property type="project" value="UniProtKB-SubCell"/>
</dbReference>
<proteinExistence type="inferred from homology"/>
<feature type="chain" id="PRO_5012692328" evidence="8">
    <location>
        <begin position="24"/>
        <end position="246"/>
    </location>
</feature>
<name>A0A238XYP6_9FLAO</name>
<dbReference type="OrthoDB" id="1344356at2"/>
<evidence type="ECO:0000256" key="4">
    <source>
        <dbReference type="ARBA" id="ARBA00022452"/>
    </source>
</evidence>
<dbReference type="Gene3D" id="1.20.1600.10">
    <property type="entry name" value="Outer membrane efflux proteins (OEP)"/>
    <property type="match status" value="1"/>
</dbReference>
<dbReference type="AlphaFoldDB" id="A0A238XYP6"/>
<keyword evidence="7" id="KW-0998">Cell outer membrane</keyword>
<keyword evidence="8" id="KW-0732">Signal</keyword>
<dbReference type="Proteomes" id="UP000198384">
    <property type="component" value="Unassembled WGS sequence"/>
</dbReference>
<dbReference type="GO" id="GO:0015562">
    <property type="term" value="F:efflux transmembrane transporter activity"/>
    <property type="evidence" value="ECO:0007669"/>
    <property type="project" value="InterPro"/>
</dbReference>
<accession>A0A238XYP6</accession>
<evidence type="ECO:0000256" key="1">
    <source>
        <dbReference type="ARBA" id="ARBA00004442"/>
    </source>
</evidence>
<keyword evidence="5" id="KW-0812">Transmembrane</keyword>
<evidence type="ECO:0000256" key="3">
    <source>
        <dbReference type="ARBA" id="ARBA00022448"/>
    </source>
</evidence>
<organism evidence="9 10">
    <name type="scientific">Lutibacter agarilyticus</name>
    <dbReference type="NCBI Taxonomy" id="1109740"/>
    <lineage>
        <taxon>Bacteria</taxon>
        <taxon>Pseudomonadati</taxon>
        <taxon>Bacteroidota</taxon>
        <taxon>Flavobacteriia</taxon>
        <taxon>Flavobacteriales</taxon>
        <taxon>Flavobacteriaceae</taxon>
        <taxon>Lutibacter</taxon>
    </lineage>
</organism>
<dbReference type="PANTHER" id="PTHR30026:SF20">
    <property type="entry name" value="OUTER MEMBRANE PROTEIN TOLC"/>
    <property type="match status" value="1"/>
</dbReference>